<keyword evidence="2" id="KW-0812">Transmembrane</keyword>
<dbReference type="VEuPathDB" id="FungiDB:SMAC_07734"/>
<sequence length="774" mass="88428">MGNSDDKVETAALVISLVALIGTFLQVLQQYFASATGYSNCQKSLSGGWLHTLRRKFRPNELRFEVLYKAPVIFVCGPDNRRGPVPGEPLRFLTGSDESKWKAWIWTQTEQDEPEAKEEQGRILKTWKTWLKEKLRQVLRSKAVAWLWIRQGKEQANNQPQHHNNRVLTADNEEATWLKLLRQINGMEKDSTSWVNEYHKQTVNNHHGKKERDIADNIDEYAKDAGADSPTILPGPKQHTLVVALQPKHHSWDNMPAGVKKPYAITTMCHIVEIAAMLGIYWKEFDRSRDKYRAEGNGYMLTGSTVPDLGLCFTFQISGKARFRENRTIPVDGIKSLCFGYIPTIFQEDEDLRRLDAKDPDELQLGSMAEIAETMVQLGCNTSTANYFKTTDTVHQHLFAGKSTFYQSLWILSSPIFHSALRDHRDFFDLTKLIREFEAKVNDTKYAQASKQTRALKRLAGKVVRQLDRNDKDVNQRKDEIKDSKKAGRERKTKPKTKQDPEEKAQVEAEVREPQVQRETTFSDMLSLQRLVSWMTMKEGVQGEGKKAEEGQQPKDQLPVISGYYLPLLNQLHDAIEECDDYLLSCDRGLVNMVIREHLQEIVKMINEPMTEQPGDINGKSTAAAMTEEKKDAKKPTALTFFEKLSEANPEDRQREFMGTYFEDVLKKVGSRAVLSYKRLNKGYVTGQKTATPPLTPDVTFHSSEPHRTLPFSPATQALDAQALEPTQEAVAQAIWCTLIFRMLCWLQLHDFDKKDKQSAKSELRGSRLPVFIS</sequence>
<dbReference type="OMA" id="YCPTIFR"/>
<evidence type="ECO:0000313" key="3">
    <source>
        <dbReference type="EMBL" id="KAA8630727.1"/>
    </source>
</evidence>
<evidence type="ECO:0008006" key="5">
    <source>
        <dbReference type="Google" id="ProtNLM"/>
    </source>
</evidence>
<feature type="compositionally biased region" description="Basic and acidic residues" evidence="1">
    <location>
        <begin position="467"/>
        <end position="487"/>
    </location>
</feature>
<dbReference type="EMBL" id="NMPR01000096">
    <property type="protein sequence ID" value="KAA8630727.1"/>
    <property type="molecule type" value="Genomic_DNA"/>
</dbReference>
<accession>A0A8S8ZJ22</accession>
<feature type="compositionally biased region" description="Basic and acidic residues" evidence="1">
    <location>
        <begin position="497"/>
        <end position="516"/>
    </location>
</feature>
<organism evidence="3 4">
    <name type="scientific">Sordaria macrospora</name>
    <dbReference type="NCBI Taxonomy" id="5147"/>
    <lineage>
        <taxon>Eukaryota</taxon>
        <taxon>Fungi</taxon>
        <taxon>Dikarya</taxon>
        <taxon>Ascomycota</taxon>
        <taxon>Pezizomycotina</taxon>
        <taxon>Sordariomycetes</taxon>
        <taxon>Sordariomycetidae</taxon>
        <taxon>Sordariales</taxon>
        <taxon>Sordariaceae</taxon>
        <taxon>Sordaria</taxon>
    </lineage>
</organism>
<dbReference type="Proteomes" id="UP000433876">
    <property type="component" value="Unassembled WGS sequence"/>
</dbReference>
<dbReference type="AlphaFoldDB" id="A0A8S8ZJ22"/>
<comment type="caution">
    <text evidence="3">The sequence shown here is derived from an EMBL/GenBank/DDBJ whole genome shotgun (WGS) entry which is preliminary data.</text>
</comment>
<gene>
    <name evidence="3" type="ORF">SMACR_07734</name>
</gene>
<keyword evidence="2" id="KW-1133">Transmembrane helix</keyword>
<feature type="transmembrane region" description="Helical" evidence="2">
    <location>
        <begin position="12"/>
        <end position="32"/>
    </location>
</feature>
<feature type="region of interest" description="Disordered" evidence="1">
    <location>
        <begin position="467"/>
        <end position="520"/>
    </location>
</feature>
<reference evidence="3 4" key="1">
    <citation type="submission" date="2017-07" db="EMBL/GenBank/DDBJ databases">
        <title>Genome sequence of the Sordaria macrospora wild type strain R19027.</title>
        <authorList>
            <person name="Nowrousian M."/>
            <person name="Teichert I."/>
            <person name="Kueck U."/>
        </authorList>
    </citation>
    <scope>NUCLEOTIDE SEQUENCE [LARGE SCALE GENOMIC DNA]</scope>
    <source>
        <strain evidence="3 4">R19027</strain>
        <tissue evidence="3">Mycelium</tissue>
    </source>
</reference>
<name>A0A8S8ZJ22_SORMA</name>
<evidence type="ECO:0000256" key="1">
    <source>
        <dbReference type="SAM" id="MobiDB-lite"/>
    </source>
</evidence>
<keyword evidence="2" id="KW-0472">Membrane</keyword>
<evidence type="ECO:0000313" key="4">
    <source>
        <dbReference type="Proteomes" id="UP000433876"/>
    </source>
</evidence>
<evidence type="ECO:0000256" key="2">
    <source>
        <dbReference type="SAM" id="Phobius"/>
    </source>
</evidence>
<proteinExistence type="predicted"/>
<protein>
    <recommendedName>
        <fullName evidence="5">Modin</fullName>
    </recommendedName>
</protein>